<dbReference type="Proteomes" id="UP000027195">
    <property type="component" value="Unassembled WGS sequence"/>
</dbReference>
<keyword evidence="3" id="KW-1185">Reference proteome</keyword>
<gene>
    <name evidence="2" type="ORF">BOTBODRAFT_66891</name>
</gene>
<evidence type="ECO:0000313" key="2">
    <source>
        <dbReference type="EMBL" id="KDQ13137.1"/>
    </source>
</evidence>
<dbReference type="AlphaFoldDB" id="A0A067MMM4"/>
<organism evidence="2 3">
    <name type="scientific">Botryobasidium botryosum (strain FD-172 SS1)</name>
    <dbReference type="NCBI Taxonomy" id="930990"/>
    <lineage>
        <taxon>Eukaryota</taxon>
        <taxon>Fungi</taxon>
        <taxon>Dikarya</taxon>
        <taxon>Basidiomycota</taxon>
        <taxon>Agaricomycotina</taxon>
        <taxon>Agaricomycetes</taxon>
        <taxon>Cantharellales</taxon>
        <taxon>Botryobasidiaceae</taxon>
        <taxon>Botryobasidium</taxon>
    </lineage>
</organism>
<dbReference type="HOGENOM" id="CLU_1488773_0_0_1"/>
<protein>
    <submittedName>
        <fullName evidence="2">Uncharacterized protein</fullName>
    </submittedName>
</protein>
<evidence type="ECO:0000313" key="3">
    <source>
        <dbReference type="Proteomes" id="UP000027195"/>
    </source>
</evidence>
<feature type="compositionally biased region" description="Basic residues" evidence="1">
    <location>
        <begin position="154"/>
        <end position="163"/>
    </location>
</feature>
<name>A0A067MMM4_BOTB1</name>
<accession>A0A067MMM4</accession>
<dbReference type="InParanoid" id="A0A067MMM4"/>
<feature type="region of interest" description="Disordered" evidence="1">
    <location>
        <begin position="154"/>
        <end position="181"/>
    </location>
</feature>
<dbReference type="EMBL" id="KL198045">
    <property type="protein sequence ID" value="KDQ13137.1"/>
    <property type="molecule type" value="Genomic_DNA"/>
</dbReference>
<proteinExistence type="predicted"/>
<sequence>MHPGFTPPPAYTRIQRLSLLSIKRKAIRRLPGPQSLPPPLAFLQSTPYKTPYALAPFLSRPLQHTNLLAGRASRKLPHTLSPKPCLADPLPPRLSCIPVPHPDESLGNTLVPLPRRLFSSQKIVSRAAKLHLPCTLLFPPIPLLLRCRRRRLRPRLPRRRPARRTTSQSVGLGTGRAGYHP</sequence>
<evidence type="ECO:0000256" key="1">
    <source>
        <dbReference type="SAM" id="MobiDB-lite"/>
    </source>
</evidence>
<feature type="compositionally biased region" description="Gly residues" evidence="1">
    <location>
        <begin position="172"/>
        <end position="181"/>
    </location>
</feature>
<reference evidence="3" key="1">
    <citation type="journal article" date="2014" name="Proc. Natl. Acad. Sci. U.S.A.">
        <title>Extensive sampling of basidiomycete genomes demonstrates inadequacy of the white-rot/brown-rot paradigm for wood decay fungi.</title>
        <authorList>
            <person name="Riley R."/>
            <person name="Salamov A.A."/>
            <person name="Brown D.W."/>
            <person name="Nagy L.G."/>
            <person name="Floudas D."/>
            <person name="Held B.W."/>
            <person name="Levasseur A."/>
            <person name="Lombard V."/>
            <person name="Morin E."/>
            <person name="Otillar R."/>
            <person name="Lindquist E.A."/>
            <person name="Sun H."/>
            <person name="LaButti K.M."/>
            <person name="Schmutz J."/>
            <person name="Jabbour D."/>
            <person name="Luo H."/>
            <person name="Baker S.E."/>
            <person name="Pisabarro A.G."/>
            <person name="Walton J.D."/>
            <person name="Blanchette R.A."/>
            <person name="Henrissat B."/>
            <person name="Martin F."/>
            <person name="Cullen D."/>
            <person name="Hibbett D.S."/>
            <person name="Grigoriev I.V."/>
        </authorList>
    </citation>
    <scope>NUCLEOTIDE SEQUENCE [LARGE SCALE GENOMIC DNA]</scope>
    <source>
        <strain evidence="3">FD-172 SS1</strain>
    </source>
</reference>